<reference evidence="1 2" key="1">
    <citation type="journal article" date="2018" name="PLoS Genet.">
        <title>Population sequencing reveals clonal diversity and ancestral inbreeding in the grapevine cultivar Chardonnay.</title>
        <authorList>
            <person name="Roach M.J."/>
            <person name="Johnson D.L."/>
            <person name="Bohlmann J."/>
            <person name="van Vuuren H.J."/>
            <person name="Jones S.J."/>
            <person name="Pretorius I.S."/>
            <person name="Schmidt S.A."/>
            <person name="Borneman A.R."/>
        </authorList>
    </citation>
    <scope>NUCLEOTIDE SEQUENCE [LARGE SCALE GENOMIC DNA]</scope>
    <source>
        <strain evidence="2">cv. Chardonnay</strain>
        <tissue evidence="1">Leaf</tissue>
    </source>
</reference>
<protein>
    <submittedName>
        <fullName evidence="1">Uncharacterized protein</fullName>
    </submittedName>
</protein>
<evidence type="ECO:0000313" key="2">
    <source>
        <dbReference type="Proteomes" id="UP000288805"/>
    </source>
</evidence>
<dbReference type="AlphaFoldDB" id="A0A438GZS8"/>
<evidence type="ECO:0000313" key="1">
    <source>
        <dbReference type="EMBL" id="RVW77796.1"/>
    </source>
</evidence>
<name>A0A438GZS8_VITVI</name>
<gene>
    <name evidence="1" type="ORF">CK203_063767</name>
</gene>
<dbReference type="EMBL" id="QGNW01000307">
    <property type="protein sequence ID" value="RVW77796.1"/>
    <property type="molecule type" value="Genomic_DNA"/>
</dbReference>
<dbReference type="Proteomes" id="UP000288805">
    <property type="component" value="Unassembled WGS sequence"/>
</dbReference>
<accession>A0A438GZS8</accession>
<sequence>MSIKCCNHMKMPDPNTKSLLAQDELELLGSMLQFNKDIFAWTHLDMPESI</sequence>
<proteinExistence type="predicted"/>
<comment type="caution">
    <text evidence="1">The sequence shown here is derived from an EMBL/GenBank/DDBJ whole genome shotgun (WGS) entry which is preliminary data.</text>
</comment>
<organism evidence="1 2">
    <name type="scientific">Vitis vinifera</name>
    <name type="common">Grape</name>
    <dbReference type="NCBI Taxonomy" id="29760"/>
    <lineage>
        <taxon>Eukaryota</taxon>
        <taxon>Viridiplantae</taxon>
        <taxon>Streptophyta</taxon>
        <taxon>Embryophyta</taxon>
        <taxon>Tracheophyta</taxon>
        <taxon>Spermatophyta</taxon>
        <taxon>Magnoliopsida</taxon>
        <taxon>eudicotyledons</taxon>
        <taxon>Gunneridae</taxon>
        <taxon>Pentapetalae</taxon>
        <taxon>rosids</taxon>
        <taxon>Vitales</taxon>
        <taxon>Vitaceae</taxon>
        <taxon>Viteae</taxon>
        <taxon>Vitis</taxon>
    </lineage>
</organism>